<dbReference type="PANTHER" id="PTHR43356">
    <property type="entry name" value="PHOSPHATE ACETYLTRANSFERASE"/>
    <property type="match status" value="1"/>
</dbReference>
<dbReference type="Gene3D" id="3.40.718.10">
    <property type="entry name" value="Isopropylmalate Dehydrogenase"/>
    <property type="match status" value="1"/>
</dbReference>
<dbReference type="PANTHER" id="PTHR43356:SF2">
    <property type="entry name" value="PHOSPHATE ACETYLTRANSFERASE"/>
    <property type="match status" value="1"/>
</dbReference>
<keyword evidence="3" id="KW-0012">Acyltransferase</keyword>
<dbReference type="InterPro" id="IPR050500">
    <property type="entry name" value="Phos_Acetyltrans/Butyryltrans"/>
</dbReference>
<feature type="domain" description="Phosphate acetyl/butaryl transferase" evidence="4">
    <location>
        <begin position="102"/>
        <end position="315"/>
    </location>
</feature>
<evidence type="ECO:0000256" key="1">
    <source>
        <dbReference type="ARBA" id="ARBA00005656"/>
    </source>
</evidence>
<accession>A0A1T4R7P5</accession>
<name>A0A1T4R7P5_9FIRM</name>
<evidence type="ECO:0000313" key="5">
    <source>
        <dbReference type="EMBL" id="SKA11846.1"/>
    </source>
</evidence>
<dbReference type="InterPro" id="IPR002505">
    <property type="entry name" value="PTA_PTB"/>
</dbReference>
<dbReference type="Pfam" id="PF01515">
    <property type="entry name" value="PTA_PTB"/>
    <property type="match status" value="1"/>
</dbReference>
<dbReference type="Proteomes" id="UP000190625">
    <property type="component" value="Unassembled WGS sequence"/>
</dbReference>
<keyword evidence="2 5" id="KW-0808">Transferase</keyword>
<dbReference type="PIRSF" id="PIRSF000428">
    <property type="entry name" value="P_Ac_trans"/>
    <property type="match status" value="1"/>
</dbReference>
<dbReference type="InterPro" id="IPR012147">
    <property type="entry name" value="P_Ac_Bu_trans"/>
</dbReference>
<comment type="similarity">
    <text evidence="1">Belongs to the phosphate acetyltransferase and butyryltransferase family.</text>
</comment>
<dbReference type="AlphaFoldDB" id="A0A1T4R7P5"/>
<dbReference type="SUPFAM" id="SSF53659">
    <property type="entry name" value="Isocitrate/Isopropylmalate dehydrogenase-like"/>
    <property type="match status" value="1"/>
</dbReference>
<evidence type="ECO:0000313" key="6">
    <source>
        <dbReference type="Proteomes" id="UP000190625"/>
    </source>
</evidence>
<keyword evidence="6" id="KW-1185">Reference proteome</keyword>
<proteinExistence type="inferred from homology"/>
<reference evidence="6" key="1">
    <citation type="submission" date="2017-02" db="EMBL/GenBank/DDBJ databases">
        <authorList>
            <person name="Varghese N."/>
            <person name="Submissions S."/>
        </authorList>
    </citation>
    <scope>NUCLEOTIDE SEQUENCE [LARGE SCALE GENOMIC DNA]</scope>
    <source>
        <strain evidence="6">ATCC BAA-73</strain>
    </source>
</reference>
<organism evidence="5 6">
    <name type="scientific">Selenihalanaerobacter shriftii</name>
    <dbReference type="NCBI Taxonomy" id="142842"/>
    <lineage>
        <taxon>Bacteria</taxon>
        <taxon>Bacillati</taxon>
        <taxon>Bacillota</taxon>
        <taxon>Clostridia</taxon>
        <taxon>Halanaerobiales</taxon>
        <taxon>Halobacteroidaceae</taxon>
        <taxon>Selenihalanaerobacter</taxon>
    </lineage>
</organism>
<sequence length="322" mass="34438">MENSIRVGVSNLLIEVLQEGKNLINDFDELLAQAEVLEVSTMSIAAPYDSDTLKAIKLAEERGLIETILVGDKTRIREAAAEVGYKLNKAEVINIADDSEAALEAVRQVHIGNAAFVMKGLISSATILKAVLHQDFGLRTGQLLSYVAALDIPKSDRLLFMTDPAINIKPSLEEKVDIVQNSISMAHALGVKNPKVAALAAIEIENEKMPATLDAAALAKMNAEGKITGGIVDGPLAFDNAVSLKAKKRKGIKSEVAGRADIFLVPYIEVGNVLYKALTYYADTKIAGIVMGARTPVAMSSRADDHVNKLTSIALGKVVANY</sequence>
<gene>
    <name evidence="5" type="ORF">SAMN02745118_02841</name>
</gene>
<evidence type="ECO:0000259" key="4">
    <source>
        <dbReference type="Pfam" id="PF01515"/>
    </source>
</evidence>
<dbReference type="GO" id="GO:0016746">
    <property type="term" value="F:acyltransferase activity"/>
    <property type="evidence" value="ECO:0007669"/>
    <property type="project" value="UniProtKB-KW"/>
</dbReference>
<dbReference type="EMBL" id="FUWM01000044">
    <property type="protein sequence ID" value="SKA11846.1"/>
    <property type="molecule type" value="Genomic_DNA"/>
</dbReference>
<dbReference type="NCBIfam" id="NF006045">
    <property type="entry name" value="PRK08190.1"/>
    <property type="match status" value="1"/>
</dbReference>
<evidence type="ECO:0000256" key="3">
    <source>
        <dbReference type="ARBA" id="ARBA00023315"/>
    </source>
</evidence>
<protein>
    <submittedName>
        <fullName evidence="5">Phosphate butyryltransferase</fullName>
    </submittedName>
</protein>
<evidence type="ECO:0000256" key="2">
    <source>
        <dbReference type="ARBA" id="ARBA00022679"/>
    </source>
</evidence>
<dbReference type="STRING" id="142842.SAMN02745118_02841"/>